<dbReference type="RefSeq" id="WP_342077426.1">
    <property type="nucleotide sequence ID" value="NZ_CP151767.2"/>
</dbReference>
<sequence>MLVSHSCRFIVFSEPLGACPWVAGALLPWLDQPVASDWRKSAGTNLFSGMSPVEAEIAFDLMGRDFADYTRIAIIQNPYARLTKLYDRIAQARHGWRLRRRIGLSNPDFHRWLRTLSNKPCRKRMGRRQCWQSIGAWSLDAWCADRVTHVVRAEFANAELGAIFGDMGFAPAFGDHAEQHQSLGTHLRRYDAPSRDLVADRYAPDLALYDKRQPDLRLVA</sequence>
<proteinExistence type="predicted"/>
<dbReference type="EMBL" id="CP151767">
    <property type="protein sequence ID" value="WZU68133.1"/>
    <property type="molecule type" value="Genomic_DNA"/>
</dbReference>
<reference evidence="2" key="1">
    <citation type="submission" date="2024-04" db="EMBL/GenBank/DDBJ databases">
        <title>Phylogenomic analyses of a clade within the roseobacter group suggest taxonomic reassignments of species of the genera Aestuariivita, Citreicella, Loktanella, Nautella, Pelagibaca, Ruegeria, Thalassobius, Thiobacimonas and Tropicibacter, and the proposal o.</title>
        <authorList>
            <person name="Jeon C.O."/>
        </authorList>
    </citation>
    <scope>NUCLEOTIDE SEQUENCE [LARGE SCALE GENOMIC DNA]</scope>
    <source>
        <strain evidence="2">SS1-5</strain>
    </source>
</reference>
<evidence type="ECO:0000313" key="2">
    <source>
        <dbReference type="Proteomes" id="UP001470809"/>
    </source>
</evidence>
<keyword evidence="2" id="KW-1185">Reference proteome</keyword>
<reference evidence="1 2" key="2">
    <citation type="submission" date="2024-08" db="EMBL/GenBank/DDBJ databases">
        <title>Phylogenomic analyses of a clade within the roseobacter group suggest taxonomic reassignments of species of the genera Aestuariivita, Citreicella, Loktanella, Nautella, Pelagibaca, Ruegeria, Thalassobius, Thiobacimonas and Tropicibacter, and the proposal o.</title>
        <authorList>
            <person name="Jeon C.O."/>
        </authorList>
    </citation>
    <scope>NUCLEOTIDE SEQUENCE [LARGE SCALE GENOMIC DNA]</scope>
    <source>
        <strain evidence="1 2">SS1-5</strain>
    </source>
</reference>
<gene>
    <name evidence="1" type="ORF">AABB31_04135</name>
</gene>
<protein>
    <recommendedName>
        <fullName evidence="3">Sulfotransferase family protein</fullName>
    </recommendedName>
</protein>
<dbReference type="KEGG" id="yrh:AABB31_04135"/>
<name>A0AAN0ML18_9RHOB</name>
<organism evidence="1 2">
    <name type="scientific">Yoonia rhodophyticola</name>
    <dbReference type="NCBI Taxonomy" id="3137370"/>
    <lineage>
        <taxon>Bacteria</taxon>
        <taxon>Pseudomonadati</taxon>
        <taxon>Pseudomonadota</taxon>
        <taxon>Alphaproteobacteria</taxon>
        <taxon>Rhodobacterales</taxon>
        <taxon>Paracoccaceae</taxon>
        <taxon>Yoonia</taxon>
    </lineage>
</organism>
<evidence type="ECO:0008006" key="3">
    <source>
        <dbReference type="Google" id="ProtNLM"/>
    </source>
</evidence>
<accession>A0AAN0ML18</accession>
<evidence type="ECO:0000313" key="1">
    <source>
        <dbReference type="EMBL" id="WZU68133.1"/>
    </source>
</evidence>
<dbReference type="Proteomes" id="UP001470809">
    <property type="component" value="Chromosome"/>
</dbReference>
<dbReference type="AlphaFoldDB" id="A0AAN0ML18"/>